<dbReference type="EMBL" id="JACJHZ010000043">
    <property type="protein sequence ID" value="MBA9023908.1"/>
    <property type="molecule type" value="Genomic_DNA"/>
</dbReference>
<dbReference type="Gene3D" id="1.10.30.50">
    <property type="match status" value="1"/>
</dbReference>
<keyword evidence="2" id="KW-1185">Reference proteome</keyword>
<name>A0ABR6CH27_9HYPH</name>
<dbReference type="RefSeq" id="WP_182575873.1">
    <property type="nucleotide sequence ID" value="NZ_JACJHY010000043.1"/>
</dbReference>
<organism evidence="1 2">
    <name type="scientific">Aminobacter ciceronei</name>
    <dbReference type="NCBI Taxonomy" id="150723"/>
    <lineage>
        <taxon>Bacteria</taxon>
        <taxon>Pseudomonadati</taxon>
        <taxon>Pseudomonadota</taxon>
        <taxon>Alphaproteobacteria</taxon>
        <taxon>Hyphomicrobiales</taxon>
        <taxon>Phyllobacteriaceae</taxon>
        <taxon>Aminobacter</taxon>
    </lineage>
</organism>
<sequence>MTFNTPRQRMSDKRRQHIFSENCTGHNVAPCCLCGRPIHRHNDRWIVEHKRALALLGKDVNTNCGPAHYNCAQVKTHTEDLPRIRKAKRQQAMNEGTKEISRRFARPAGMVYDWQRRRYVQQPA</sequence>
<accession>A0ABR6CH27</accession>
<reference evidence="1 2" key="1">
    <citation type="submission" date="2020-08" db="EMBL/GenBank/DDBJ databases">
        <title>Genomic Encyclopedia of Type Strains, Phase IV (KMG-IV): sequencing the most valuable type-strain genomes for metagenomic binning, comparative biology and taxonomic classification.</title>
        <authorList>
            <person name="Goeker M."/>
        </authorList>
    </citation>
    <scope>NUCLEOTIDE SEQUENCE [LARGE SCALE GENOMIC DNA]</scope>
    <source>
        <strain evidence="1 2">DSM 17455</strain>
    </source>
</reference>
<evidence type="ECO:0008006" key="3">
    <source>
        <dbReference type="Google" id="ProtNLM"/>
    </source>
</evidence>
<evidence type="ECO:0000313" key="1">
    <source>
        <dbReference type="EMBL" id="MBA9023908.1"/>
    </source>
</evidence>
<evidence type="ECO:0000313" key="2">
    <source>
        <dbReference type="Proteomes" id="UP000587524"/>
    </source>
</evidence>
<gene>
    <name evidence="1" type="ORF">HNQ97_005941</name>
</gene>
<dbReference type="Proteomes" id="UP000587524">
    <property type="component" value="Unassembled WGS sequence"/>
</dbReference>
<comment type="caution">
    <text evidence="1">The sequence shown here is derived from an EMBL/GenBank/DDBJ whole genome shotgun (WGS) entry which is preliminary data.</text>
</comment>
<protein>
    <recommendedName>
        <fullName evidence="3">HNH endonuclease</fullName>
    </recommendedName>
</protein>
<proteinExistence type="predicted"/>